<sequence length="155" mass="17487">MTPEVKKAITDQRMKRYKFICFGGTAIMVLVDKAALLNRVYQCNHIAARLCTLYLTFALLSMLLGLIASSFPDSAPFAMPIAWNGTLQAFLTLNAFFHMRIIDVYPELLRLTISFLLTSILFSICWSFCARHTVHLVQAARHEKSHLCSRAESVG</sequence>
<keyword evidence="1" id="KW-1133">Transmembrane helix</keyword>
<feature type="transmembrane region" description="Helical" evidence="1">
    <location>
        <begin position="46"/>
        <end position="69"/>
    </location>
</feature>
<evidence type="ECO:0000256" key="1">
    <source>
        <dbReference type="SAM" id="Phobius"/>
    </source>
</evidence>
<dbReference type="EMBL" id="JACEFO010001753">
    <property type="protein sequence ID" value="KAF8711162.1"/>
    <property type="molecule type" value="Genomic_DNA"/>
</dbReference>
<feature type="transmembrane region" description="Helical" evidence="1">
    <location>
        <begin position="81"/>
        <end position="102"/>
    </location>
</feature>
<organism evidence="2 3">
    <name type="scientific">Digitaria exilis</name>
    <dbReference type="NCBI Taxonomy" id="1010633"/>
    <lineage>
        <taxon>Eukaryota</taxon>
        <taxon>Viridiplantae</taxon>
        <taxon>Streptophyta</taxon>
        <taxon>Embryophyta</taxon>
        <taxon>Tracheophyta</taxon>
        <taxon>Spermatophyta</taxon>
        <taxon>Magnoliopsida</taxon>
        <taxon>Liliopsida</taxon>
        <taxon>Poales</taxon>
        <taxon>Poaceae</taxon>
        <taxon>PACMAD clade</taxon>
        <taxon>Panicoideae</taxon>
        <taxon>Panicodae</taxon>
        <taxon>Paniceae</taxon>
        <taxon>Anthephorinae</taxon>
        <taxon>Digitaria</taxon>
    </lineage>
</organism>
<keyword evidence="3" id="KW-1185">Reference proteome</keyword>
<evidence type="ECO:0000313" key="3">
    <source>
        <dbReference type="Proteomes" id="UP000636709"/>
    </source>
</evidence>
<accession>A0A835ERS2</accession>
<name>A0A835ERS2_9POAL</name>
<feature type="transmembrane region" description="Helical" evidence="1">
    <location>
        <begin position="108"/>
        <end position="129"/>
    </location>
</feature>
<gene>
    <name evidence="2" type="ORF">HU200_029174</name>
</gene>
<keyword evidence="1" id="KW-0812">Transmembrane</keyword>
<protein>
    <submittedName>
        <fullName evidence="2">Uncharacterized protein</fullName>
    </submittedName>
</protein>
<feature type="transmembrane region" description="Helical" evidence="1">
    <location>
        <begin position="20"/>
        <end position="40"/>
    </location>
</feature>
<dbReference type="AlphaFoldDB" id="A0A835ERS2"/>
<keyword evidence="1" id="KW-0472">Membrane</keyword>
<dbReference type="Proteomes" id="UP000636709">
    <property type="component" value="Unassembled WGS sequence"/>
</dbReference>
<reference evidence="2" key="1">
    <citation type="submission" date="2020-07" db="EMBL/GenBank/DDBJ databases">
        <title>Genome sequence and genetic diversity analysis of an under-domesticated orphan crop, white fonio (Digitaria exilis).</title>
        <authorList>
            <person name="Bennetzen J.L."/>
            <person name="Chen S."/>
            <person name="Ma X."/>
            <person name="Wang X."/>
            <person name="Yssel A.E.J."/>
            <person name="Chaluvadi S.R."/>
            <person name="Johnson M."/>
            <person name="Gangashetty P."/>
            <person name="Hamidou F."/>
            <person name="Sanogo M.D."/>
            <person name="Zwaenepoel A."/>
            <person name="Wallace J."/>
            <person name="Van De Peer Y."/>
            <person name="Van Deynze A."/>
        </authorList>
    </citation>
    <scope>NUCLEOTIDE SEQUENCE</scope>
    <source>
        <tissue evidence="2">Leaves</tissue>
    </source>
</reference>
<comment type="caution">
    <text evidence="2">The sequence shown here is derived from an EMBL/GenBank/DDBJ whole genome shotgun (WGS) entry which is preliminary data.</text>
</comment>
<evidence type="ECO:0000313" key="2">
    <source>
        <dbReference type="EMBL" id="KAF8711162.1"/>
    </source>
</evidence>
<proteinExistence type="predicted"/>
<dbReference type="OrthoDB" id="655834at2759"/>